<dbReference type="InterPro" id="IPR036420">
    <property type="entry name" value="BRCT_dom_sf"/>
</dbReference>
<keyword evidence="2" id="KW-0227">DNA damage</keyword>
<feature type="region of interest" description="Disordered" evidence="4">
    <location>
        <begin position="399"/>
        <end position="473"/>
    </location>
</feature>
<sequence>MEPSQEWSICTEINSEGIDFVVPDSLSHESFLTAHSSRNLPGLQSHPESVSPVLFDCNEENPIKIMASDKHGKNPFAVESEMETDPADALVADTASDHSGNSLREESDTNVTVVQRLPAEATPRQTSTPAQMLTCLQLSGNPINVPETMDSLDAVSPTLDVFDPHPTVVPDSPSEDHDNLQDIHQSEEPKENDDDDEDDDVVSFKPLASTMKKDEEMVTQAETQQSVGLLGSQNFHLRFSPSQATSVYGEKDDVTDDYGLMHDAAAAAVVPDEQSQEPDVVLESQGQATLAESVDRSKPSFCLQKPADTFEDTALPGEGSEGSISVFKRIKAGVSSPLKLKKVADDSSEEMEISRTASRRHLQIFDVGELSASKSEHSTLPTTSKSVFLKEVKESFSAKDNKGTTKTSLSDVKKQEKAGDKNLQKRSQKEQHQTMVISQEIDSPCDDQNDTISYSYSEDRNPTDVAATGDKSMDLGDPFLNPSDLVKNQLSDSGSDNFMLSQKRMVPAAKTNIAESFKGFEPPLDKDESVLGIHSLKDKSLQVASDFPLPKQTDTSKQKSSKKDPNTALQRDVLDFEVMEEREKNNNTTGASKEVASSITKSQLFSEGSTLAQSTSLDPYTFRDSQSQSFAAGPTMPLSDKPYISARGKKAAVVKTMRKVLRKKHPSQQADGKSSSSDASVSKPSKLRQGRRKKETLQAKSESFDAAGDAQAAESAGSKGPLEGFTVLQDHEKFSRPVDPPPTKHSIKHVSGSKGSLEVLPSSQSLPTPAQRQRSTEKPDVAVSLSHSDTMPGLKAAAPAVLPGVTESGPPAPSKSDSKRSSAGSNTGQDLFSTPNQSIINPADSQLGKILSSSASSTPDNPPAKIGLTSPPHGLTAPGTSRATTLGDVASSAAALFLGSASSSSYPVAVKNPSPASPLPSSRSFPKSQPRTVSATRSSDPHKISSGKSFQKEDHQTKETPDISAFDGRALRTSNSAEPKTCAELAASANSFTPRMRDKRKRNPSNQASGHVSKDDVSQSTDIQSTGFSVHGVPPSTASNDSRKGLASDATLAKTDAGDRAELGLQSGIRRDQPWPCVLSDYKSKPTIGAKVMGRWKDGFYYPGSLSKIEPGKRCKRSSLILSEDQAACLLSDEELRFTADAVTPSTSKPADISLDNLVEGKRHPRVAHQADASTSKDAAQASPAKTNRTDTASDTLTKSGRKRKMGPVATSTPTPKQARQGGKGTPVKGNKGNVLGSIISSPMESRKSPRKAKMDLFPSHIAANPSLFDGIVFMLTNAEKSAKWRAYERQLLQYSSLDTSVEESTDIEPDIPPYDKEKLQVLIEQHGGKIVSSLDAKTIASAHQCYLVAAEHQRTVKYMQALAAGVHVISHQWVLVSVQENQLQGLVAYTLPAGISYDERKLVEGSKGCPELSRQVIMVVSGSDDYVKAWTSILSLTQCKLTTKFPARATKNDPGVDVVVSDSTCPSSVVRRCGQLNVPLVSSEWVAQCLINGRLVDFKGDSKYAHDFMEGESIP</sequence>
<evidence type="ECO:0000313" key="6">
    <source>
        <dbReference type="EMBL" id="GFO11773.1"/>
    </source>
</evidence>
<feature type="region of interest" description="Disordered" evidence="4">
    <location>
        <begin position="544"/>
        <end position="610"/>
    </location>
</feature>
<dbReference type="GO" id="GO:0000077">
    <property type="term" value="P:DNA damage checkpoint signaling"/>
    <property type="evidence" value="ECO:0007669"/>
    <property type="project" value="TreeGrafter"/>
</dbReference>
<dbReference type="PANTHER" id="PTHR15321">
    <property type="entry name" value="TUMOR SUPPRESSOR P53-BINDING PROTEIN 1"/>
    <property type="match status" value="1"/>
</dbReference>
<feature type="compositionally biased region" description="Basic and acidic residues" evidence="4">
    <location>
        <begin position="950"/>
        <end position="961"/>
    </location>
</feature>
<comment type="caution">
    <text evidence="6">The sequence shown here is derived from an EMBL/GenBank/DDBJ whole genome shotgun (WGS) entry which is preliminary data.</text>
</comment>
<dbReference type="GO" id="GO:0042393">
    <property type="term" value="F:histone binding"/>
    <property type="evidence" value="ECO:0007669"/>
    <property type="project" value="TreeGrafter"/>
</dbReference>
<dbReference type="CDD" id="cd17724">
    <property type="entry name" value="BRCT_p53bp1_rpt2"/>
    <property type="match status" value="1"/>
</dbReference>
<gene>
    <name evidence="6" type="ORF">PoB_003827800</name>
</gene>
<protein>
    <submittedName>
        <fullName evidence="6">Tumor suppressor p53-binding protein 1</fullName>
    </submittedName>
</protein>
<dbReference type="SUPFAM" id="SSF52113">
    <property type="entry name" value="BRCT domain"/>
    <property type="match status" value="2"/>
</dbReference>
<dbReference type="PROSITE" id="PS50172">
    <property type="entry name" value="BRCT"/>
    <property type="match status" value="2"/>
</dbReference>
<dbReference type="SMART" id="SM00292">
    <property type="entry name" value="BRCT"/>
    <property type="match status" value="2"/>
</dbReference>
<feature type="domain" description="BRCT" evidence="5">
    <location>
        <begin position="1264"/>
        <end position="1392"/>
    </location>
</feature>
<feature type="region of interest" description="Disordered" evidence="4">
    <location>
        <begin position="903"/>
        <end position="1059"/>
    </location>
</feature>
<organism evidence="6 7">
    <name type="scientific">Plakobranchus ocellatus</name>
    <dbReference type="NCBI Taxonomy" id="259542"/>
    <lineage>
        <taxon>Eukaryota</taxon>
        <taxon>Metazoa</taxon>
        <taxon>Spiralia</taxon>
        <taxon>Lophotrochozoa</taxon>
        <taxon>Mollusca</taxon>
        <taxon>Gastropoda</taxon>
        <taxon>Heterobranchia</taxon>
        <taxon>Euthyneura</taxon>
        <taxon>Panpulmonata</taxon>
        <taxon>Sacoglossa</taxon>
        <taxon>Placobranchoidea</taxon>
        <taxon>Plakobranchidae</taxon>
        <taxon>Plakobranchus</taxon>
    </lineage>
</organism>
<reference evidence="6 7" key="1">
    <citation type="journal article" date="2021" name="Elife">
        <title>Chloroplast acquisition without the gene transfer in kleptoplastic sea slugs, Plakobranchus ocellatus.</title>
        <authorList>
            <person name="Maeda T."/>
            <person name="Takahashi S."/>
            <person name="Yoshida T."/>
            <person name="Shimamura S."/>
            <person name="Takaki Y."/>
            <person name="Nagai Y."/>
            <person name="Toyoda A."/>
            <person name="Suzuki Y."/>
            <person name="Arimoto A."/>
            <person name="Ishii H."/>
            <person name="Satoh N."/>
            <person name="Nishiyama T."/>
            <person name="Hasebe M."/>
            <person name="Maruyama T."/>
            <person name="Minagawa J."/>
            <person name="Obokata J."/>
            <person name="Shigenobu S."/>
        </authorList>
    </citation>
    <scope>NUCLEOTIDE SEQUENCE [LARGE SCALE GENOMIC DNA]</scope>
</reference>
<dbReference type="Gene3D" id="3.40.50.10190">
    <property type="entry name" value="BRCT domain"/>
    <property type="match status" value="2"/>
</dbReference>
<feature type="domain" description="BRCT" evidence="5">
    <location>
        <begin position="1459"/>
        <end position="1500"/>
    </location>
</feature>
<feature type="region of interest" description="Disordered" evidence="4">
    <location>
        <begin position="1165"/>
        <end position="1248"/>
    </location>
</feature>
<evidence type="ECO:0000259" key="5">
    <source>
        <dbReference type="PROSITE" id="PS50172"/>
    </source>
</evidence>
<feature type="compositionally biased region" description="Basic and acidic residues" evidence="4">
    <location>
        <begin position="411"/>
        <end position="432"/>
    </location>
</feature>
<dbReference type="Pfam" id="PF18428">
    <property type="entry name" value="BRCT_3"/>
    <property type="match status" value="1"/>
</dbReference>
<dbReference type="InterPro" id="IPR047250">
    <property type="entry name" value="BRCT_p53bp1-like_rpt2"/>
</dbReference>
<accession>A0AAV4AZ54</accession>
<comment type="subcellular location">
    <subcellularLocation>
        <location evidence="1">Nucleus</location>
    </subcellularLocation>
</comment>
<feature type="region of interest" description="Disordered" evidence="4">
    <location>
        <begin position="627"/>
        <end position="883"/>
    </location>
</feature>
<dbReference type="CDD" id="cd17745">
    <property type="entry name" value="BRCT_p53bp1_rpt1"/>
    <property type="match status" value="1"/>
</dbReference>
<feature type="compositionally biased region" description="Low complexity" evidence="4">
    <location>
        <begin position="667"/>
        <end position="684"/>
    </location>
</feature>
<evidence type="ECO:0000256" key="3">
    <source>
        <dbReference type="ARBA" id="ARBA00023242"/>
    </source>
</evidence>
<feature type="compositionally biased region" description="Low complexity" evidence="4">
    <location>
        <begin position="705"/>
        <end position="718"/>
    </location>
</feature>
<proteinExistence type="predicted"/>
<dbReference type="EMBL" id="BLXT01004326">
    <property type="protein sequence ID" value="GFO11773.1"/>
    <property type="molecule type" value="Genomic_DNA"/>
</dbReference>
<dbReference type="InterPro" id="IPR047252">
    <property type="entry name" value="TP53BP1-like"/>
</dbReference>
<feature type="compositionally biased region" description="Polar residues" evidence="4">
    <location>
        <begin position="826"/>
        <end position="844"/>
    </location>
</feature>
<evidence type="ECO:0000313" key="7">
    <source>
        <dbReference type="Proteomes" id="UP000735302"/>
    </source>
</evidence>
<dbReference type="Proteomes" id="UP000735302">
    <property type="component" value="Unassembled WGS sequence"/>
</dbReference>
<feature type="compositionally biased region" description="Polar residues" evidence="4">
    <location>
        <begin position="586"/>
        <end position="610"/>
    </location>
</feature>
<evidence type="ECO:0000256" key="2">
    <source>
        <dbReference type="ARBA" id="ARBA00022763"/>
    </source>
</evidence>
<dbReference type="GO" id="GO:0045944">
    <property type="term" value="P:positive regulation of transcription by RNA polymerase II"/>
    <property type="evidence" value="ECO:0007669"/>
    <property type="project" value="TreeGrafter"/>
</dbReference>
<evidence type="ECO:0000256" key="1">
    <source>
        <dbReference type="ARBA" id="ARBA00004123"/>
    </source>
</evidence>
<feature type="compositionally biased region" description="Polar residues" evidence="4">
    <location>
        <begin position="927"/>
        <end position="938"/>
    </location>
</feature>
<dbReference type="GO" id="GO:0005634">
    <property type="term" value="C:nucleus"/>
    <property type="evidence" value="ECO:0007669"/>
    <property type="project" value="UniProtKB-SubCell"/>
</dbReference>
<feature type="compositionally biased region" description="Polar residues" evidence="4">
    <location>
        <begin position="1172"/>
        <end position="1199"/>
    </location>
</feature>
<feature type="region of interest" description="Disordered" evidence="4">
    <location>
        <begin position="156"/>
        <end position="181"/>
    </location>
</feature>
<dbReference type="PANTHER" id="PTHR15321:SF3">
    <property type="entry name" value="TP53-BINDING PROTEIN 1"/>
    <property type="match status" value="1"/>
</dbReference>
<keyword evidence="7" id="KW-1185">Reference proteome</keyword>
<dbReference type="InterPro" id="IPR047249">
    <property type="entry name" value="BRCT_p53bp1-like_rpt1"/>
</dbReference>
<feature type="compositionally biased region" description="Polar residues" evidence="4">
    <location>
        <begin position="761"/>
        <end position="773"/>
    </location>
</feature>
<dbReference type="InterPro" id="IPR001357">
    <property type="entry name" value="BRCT_dom"/>
</dbReference>
<name>A0AAV4AZ54_9GAST</name>
<keyword evidence="3" id="KW-0539">Nucleus</keyword>
<feature type="compositionally biased region" description="Basic residues" evidence="4">
    <location>
        <begin position="647"/>
        <end position="666"/>
    </location>
</feature>
<evidence type="ECO:0000256" key="4">
    <source>
        <dbReference type="SAM" id="MobiDB-lite"/>
    </source>
</evidence>
<feature type="compositionally biased region" description="Basic residues" evidence="4">
    <location>
        <begin position="685"/>
        <end position="694"/>
    </location>
</feature>
<feature type="compositionally biased region" description="Polar residues" evidence="4">
    <location>
        <begin position="1018"/>
        <end position="1028"/>
    </location>
</feature>
<dbReference type="Pfam" id="PF16589">
    <property type="entry name" value="BRCT_2"/>
    <property type="match status" value="1"/>
</dbReference>
<feature type="compositionally biased region" description="Basic and acidic residues" evidence="4">
    <location>
        <begin position="554"/>
        <end position="565"/>
    </location>
</feature>